<dbReference type="Proteomes" id="UP000664545">
    <property type="component" value="Unassembled WGS sequence"/>
</dbReference>
<comment type="caution">
    <text evidence="6">The sequence shown here is derived from an EMBL/GenBank/DDBJ whole genome shotgun (WGS) entry which is preliminary data.</text>
</comment>
<dbReference type="GO" id="GO:0003824">
    <property type="term" value="F:catalytic activity"/>
    <property type="evidence" value="ECO:0007669"/>
    <property type="project" value="InterPro"/>
</dbReference>
<name>A0A939DA85_CLOAM</name>
<dbReference type="GO" id="GO:0051536">
    <property type="term" value="F:iron-sulfur cluster binding"/>
    <property type="evidence" value="ECO:0007669"/>
    <property type="project" value="UniProtKB-KW"/>
</dbReference>
<evidence type="ECO:0000313" key="7">
    <source>
        <dbReference type="Proteomes" id="UP000664545"/>
    </source>
</evidence>
<dbReference type="AlphaFoldDB" id="A0A939DA85"/>
<evidence type="ECO:0000259" key="5">
    <source>
        <dbReference type="PROSITE" id="PS51918"/>
    </source>
</evidence>
<sequence>MTIIKNEAQKELTLDEVVEQYTEIPRLIAIKIDVQRRGVHYTDRALSAADESLHQLRGAALFGSRDAQILPLPESLILRDGTTVLTDPVPVEQNPYFVDYIDGKLVLTDQDKVIEEVDYWPQPNFYHEKTKSGIPMDHIVTVRPQRLQVMPSSYCHFWDNGNGCKYCDIVNHLKQQTSELGISAKLRPEDVREVIGEALKQPGRFSSICLTAGSDTRGTEAFDEEVDYYIKILKAIGDNFTTKKFPSQLIATAFTEKQLTRLYEETGLMSYTADIEVLNEELFNWICPGKAEWIGYKEWKNRLIRAVDIFGRGNVNTGIVSGIELAKPNGFTNEEEALKTTLEEAEHLASHGVSTVYMVWIPRPKSYFRDQKNASLEYYVRMAIGLNDLRKKYKLPTDMDDYRRCGNHPDSDLSRIL</sequence>
<feature type="domain" description="Radical SAM core" evidence="5">
    <location>
        <begin position="142"/>
        <end position="390"/>
    </location>
</feature>
<evidence type="ECO:0000256" key="1">
    <source>
        <dbReference type="ARBA" id="ARBA00022691"/>
    </source>
</evidence>
<evidence type="ECO:0000256" key="2">
    <source>
        <dbReference type="ARBA" id="ARBA00022723"/>
    </source>
</evidence>
<keyword evidence="1" id="KW-0949">S-adenosyl-L-methionine</keyword>
<dbReference type="InterPro" id="IPR058240">
    <property type="entry name" value="rSAM_sf"/>
</dbReference>
<evidence type="ECO:0000256" key="3">
    <source>
        <dbReference type="ARBA" id="ARBA00023004"/>
    </source>
</evidence>
<dbReference type="EMBL" id="JAFJZZ010000005">
    <property type="protein sequence ID" value="MBN7773975.1"/>
    <property type="molecule type" value="Genomic_DNA"/>
</dbReference>
<dbReference type="InterPro" id="IPR007197">
    <property type="entry name" value="rSAM"/>
</dbReference>
<keyword evidence="2" id="KW-0479">Metal-binding</keyword>
<keyword evidence="3" id="KW-0408">Iron</keyword>
<reference evidence="6" key="1">
    <citation type="submission" date="2021-02" db="EMBL/GenBank/DDBJ databases">
        <title>Abyssanaerobacter marinus gen.nov., sp., nov, anaerobic bacterium isolated from the Onnuri vent field of Indian Ocean and suggestion of Mogibacteriaceae fam. nov., and proposal of reclassification of ambiguous this family's genus member.</title>
        <authorList>
            <person name="Kim Y.J."/>
            <person name="Yang J.-A."/>
        </authorList>
    </citation>
    <scope>NUCLEOTIDE SEQUENCE</scope>
    <source>
        <strain evidence="6">DSM 2634</strain>
    </source>
</reference>
<dbReference type="PROSITE" id="PS51918">
    <property type="entry name" value="RADICAL_SAM"/>
    <property type="match status" value="1"/>
</dbReference>
<gene>
    <name evidence="6" type="ORF">JYB65_11430</name>
</gene>
<dbReference type="NCBIfam" id="NF045502">
    <property type="entry name" value="variant_rSAM"/>
    <property type="match status" value="1"/>
</dbReference>
<evidence type="ECO:0000256" key="4">
    <source>
        <dbReference type="ARBA" id="ARBA00023014"/>
    </source>
</evidence>
<organism evidence="6 7">
    <name type="scientific">Clostridium aminobutyricum</name>
    <dbReference type="NCBI Taxonomy" id="33953"/>
    <lineage>
        <taxon>Bacteria</taxon>
        <taxon>Bacillati</taxon>
        <taxon>Bacillota</taxon>
        <taxon>Clostridia</taxon>
        <taxon>Eubacteriales</taxon>
        <taxon>Clostridiaceae</taxon>
        <taxon>Clostridium</taxon>
    </lineage>
</organism>
<dbReference type="RefSeq" id="WP_206582811.1">
    <property type="nucleotide sequence ID" value="NZ_JAFJZZ010000005.1"/>
</dbReference>
<accession>A0A939DA85</accession>
<dbReference type="Gene3D" id="3.20.20.70">
    <property type="entry name" value="Aldolase class I"/>
    <property type="match status" value="1"/>
</dbReference>
<evidence type="ECO:0000313" key="6">
    <source>
        <dbReference type="EMBL" id="MBN7773975.1"/>
    </source>
</evidence>
<keyword evidence="7" id="KW-1185">Reference proteome</keyword>
<dbReference type="GO" id="GO:0046872">
    <property type="term" value="F:metal ion binding"/>
    <property type="evidence" value="ECO:0007669"/>
    <property type="project" value="UniProtKB-KW"/>
</dbReference>
<dbReference type="InterPro" id="IPR013785">
    <property type="entry name" value="Aldolase_TIM"/>
</dbReference>
<dbReference type="SUPFAM" id="SSF102114">
    <property type="entry name" value="Radical SAM enzymes"/>
    <property type="match status" value="1"/>
</dbReference>
<keyword evidence="4" id="KW-0411">Iron-sulfur</keyword>
<protein>
    <submittedName>
        <fullName evidence="6">Radical SAM protein</fullName>
    </submittedName>
</protein>
<proteinExistence type="predicted"/>